<accession>A0A8J3I9V6</accession>
<evidence type="ECO:0000313" key="3">
    <source>
        <dbReference type="Proteomes" id="UP000597444"/>
    </source>
</evidence>
<evidence type="ECO:0000259" key="1">
    <source>
        <dbReference type="Pfam" id="PF00144"/>
    </source>
</evidence>
<dbReference type="PANTHER" id="PTHR46825:SF15">
    <property type="entry name" value="BETA-LACTAMASE-RELATED DOMAIN-CONTAINING PROTEIN"/>
    <property type="match status" value="1"/>
</dbReference>
<organism evidence="2 3">
    <name type="scientific">Reticulibacter mediterranei</name>
    <dbReference type="NCBI Taxonomy" id="2778369"/>
    <lineage>
        <taxon>Bacteria</taxon>
        <taxon>Bacillati</taxon>
        <taxon>Chloroflexota</taxon>
        <taxon>Ktedonobacteria</taxon>
        <taxon>Ktedonobacterales</taxon>
        <taxon>Reticulibacteraceae</taxon>
        <taxon>Reticulibacter</taxon>
    </lineage>
</organism>
<sequence length="649" mass="72888">MVQKNNNRQLDGLNEFIQAVMHDTNVPGLALAIVKDSEVLLSQGFGRRNVAEDRGVTSQTLFAIGSSSKAFTAMALAALVDEGKLDWNTPVKHYIPTFKLYDAVATEHLTPKDLLIHSSGLPRHDTAWYHSTISRKDLFDRLRHFEPTCDLRTTWQYQNMMYMAAGYLIEVITDQTWEEFVYQRFLMPLGMTNTNFSVLDSQQTADFALPYRKINDQVRQIAFYDRFQAVGPAGSINSSVDDMAKWLCCLLNKGKNSKSEDDEQRLVSEVQFDQLITPQSVCPALPTLYTKYEETFHWTYGMGWFVSSYRGHTMVQHGGNIDGFSALVGFLPDDHIGIVVLTNLDGNFAAEVVLFNVCDRLLGLSEVDWSKRFQTRDTELKEQLEKMNQENEVKCVPDAPLSHALGAYTGEYKHPGYGTFTIKQDGNMPDGMPGFNEALTGPAGVSSTQGDATKAKQLLQEGMQEDGYSSISQIPPITLSYFMLDSDTTNLISVLAQRWQTMLGITVHSSVMEVNTLIQQMTDSTGHPGPLQMWFLSYGGTADPEQWLSIIFGKGATFNNMNYGQNNSGNATEQQAVQAELATADSNLNPQQRIQQYNDAEVKLVNDVSWIPLFQVEQNFVVNPKLQDYLIYPISIIPPDEWGNIYFVQ</sequence>
<dbReference type="SUPFAM" id="SSF56601">
    <property type="entry name" value="beta-lactamase/transpeptidase-like"/>
    <property type="match status" value="1"/>
</dbReference>
<dbReference type="SUPFAM" id="SSF53850">
    <property type="entry name" value="Periplasmic binding protein-like II"/>
    <property type="match status" value="1"/>
</dbReference>
<gene>
    <name evidence="2" type="ORF">KSF_016070</name>
</gene>
<protein>
    <recommendedName>
        <fullName evidence="1">Beta-lactamase-related domain-containing protein</fullName>
    </recommendedName>
</protein>
<dbReference type="InterPro" id="IPR001466">
    <property type="entry name" value="Beta-lactam-related"/>
</dbReference>
<evidence type="ECO:0000313" key="2">
    <source>
        <dbReference type="EMBL" id="GHO91559.1"/>
    </source>
</evidence>
<dbReference type="Proteomes" id="UP000597444">
    <property type="component" value="Unassembled WGS sequence"/>
</dbReference>
<reference evidence="2" key="1">
    <citation type="submission" date="2020-10" db="EMBL/GenBank/DDBJ databases">
        <title>Taxonomic study of unclassified bacteria belonging to the class Ktedonobacteria.</title>
        <authorList>
            <person name="Yabe S."/>
            <person name="Wang C.M."/>
            <person name="Zheng Y."/>
            <person name="Sakai Y."/>
            <person name="Cavaletti L."/>
            <person name="Monciardini P."/>
            <person name="Donadio S."/>
        </authorList>
    </citation>
    <scope>NUCLEOTIDE SEQUENCE</scope>
    <source>
        <strain evidence="2">ID150040</strain>
    </source>
</reference>
<dbReference type="InterPro" id="IPR050491">
    <property type="entry name" value="AmpC-like"/>
</dbReference>
<dbReference type="PANTHER" id="PTHR46825">
    <property type="entry name" value="D-ALANYL-D-ALANINE-CARBOXYPEPTIDASE/ENDOPEPTIDASE AMPH"/>
    <property type="match status" value="1"/>
</dbReference>
<comment type="caution">
    <text evidence="2">The sequence shown here is derived from an EMBL/GenBank/DDBJ whole genome shotgun (WGS) entry which is preliminary data.</text>
</comment>
<name>A0A8J3I9V6_9CHLR</name>
<dbReference type="Gene3D" id="3.40.710.10">
    <property type="entry name" value="DD-peptidase/beta-lactamase superfamily"/>
    <property type="match status" value="1"/>
</dbReference>
<proteinExistence type="predicted"/>
<dbReference type="EMBL" id="BNJK01000001">
    <property type="protein sequence ID" value="GHO91559.1"/>
    <property type="molecule type" value="Genomic_DNA"/>
</dbReference>
<keyword evidence="3" id="KW-1185">Reference proteome</keyword>
<dbReference type="Pfam" id="PF00144">
    <property type="entry name" value="Beta-lactamase"/>
    <property type="match status" value="1"/>
</dbReference>
<dbReference type="Gene3D" id="3.40.190.10">
    <property type="entry name" value="Periplasmic binding protein-like II"/>
    <property type="match status" value="1"/>
</dbReference>
<dbReference type="Gene3D" id="3.10.105.10">
    <property type="entry name" value="Dipeptide-binding Protein, Domain 3"/>
    <property type="match status" value="1"/>
</dbReference>
<dbReference type="InterPro" id="IPR012338">
    <property type="entry name" value="Beta-lactam/transpept-like"/>
</dbReference>
<feature type="domain" description="Beta-lactamase-related" evidence="1">
    <location>
        <begin position="14"/>
        <end position="347"/>
    </location>
</feature>
<dbReference type="AlphaFoldDB" id="A0A8J3I9V6"/>